<dbReference type="InterPro" id="IPR010419">
    <property type="entry name" value="CO_DH_gsu"/>
</dbReference>
<gene>
    <name evidence="2" type="ORF">H0A72_03460</name>
</gene>
<dbReference type="SUPFAM" id="SSF55961">
    <property type="entry name" value="Bet v1-like"/>
    <property type="match status" value="1"/>
</dbReference>
<name>A0A853FZW8_9BURK</name>
<comment type="caution">
    <text evidence="2">The sequence shown here is derived from an EMBL/GenBank/DDBJ whole genome shotgun (WGS) entry which is preliminary data.</text>
</comment>
<dbReference type="EMBL" id="JACCEM010000002">
    <property type="protein sequence ID" value="NYT48360.1"/>
    <property type="molecule type" value="Genomic_DNA"/>
</dbReference>
<dbReference type="Gene3D" id="3.30.530.20">
    <property type="match status" value="1"/>
</dbReference>
<sequence length="208" mass="21829">MQAILDKVYPMPCHAGTAWQFLQDIEGVAGCMPGASITERIDDQHYKGAVSVRVGPATMSFKGQITVLDVDAATQTLRLSGKGTDSTGTSGASMDLVATVRATGDTCELIGKSTITLNGKAAAFGGRMMDTVSEQILKQFTANFAERVQALQAQADTAANGGDTPGPAAPATAPGRRAGRKANELNGLALLWAVVADWFRRLFSRKPV</sequence>
<dbReference type="Proteomes" id="UP000559809">
    <property type="component" value="Unassembled WGS sequence"/>
</dbReference>
<dbReference type="PANTHER" id="PTHR38588">
    <property type="entry name" value="BLL0334 PROTEIN"/>
    <property type="match status" value="1"/>
</dbReference>
<dbReference type="AlphaFoldDB" id="A0A853FZW8"/>
<dbReference type="CDD" id="cd07823">
    <property type="entry name" value="SRPBCC_5"/>
    <property type="match status" value="1"/>
</dbReference>
<dbReference type="RefSeq" id="WP_180153677.1">
    <property type="nucleotide sequence ID" value="NZ_JACCEM010000002.1"/>
</dbReference>
<evidence type="ECO:0000256" key="1">
    <source>
        <dbReference type="SAM" id="MobiDB-lite"/>
    </source>
</evidence>
<reference evidence="2 3" key="1">
    <citation type="submission" date="2020-07" db="EMBL/GenBank/DDBJ databases">
        <title>Taxonomic revisions and descriptions of new bacterial species based on genomic comparisons in the high-G+C-content subgroup of the family Alcaligenaceae.</title>
        <authorList>
            <person name="Szabo A."/>
            <person name="Felfoldi T."/>
        </authorList>
    </citation>
    <scope>NUCLEOTIDE SEQUENCE [LARGE SCALE GENOMIC DNA]</scope>
    <source>
        <strain evidence="2 3">LMG 24012</strain>
    </source>
</reference>
<proteinExistence type="predicted"/>
<evidence type="ECO:0000313" key="3">
    <source>
        <dbReference type="Proteomes" id="UP000559809"/>
    </source>
</evidence>
<organism evidence="2 3">
    <name type="scientific">Parapusillimonas granuli</name>
    <dbReference type="NCBI Taxonomy" id="380911"/>
    <lineage>
        <taxon>Bacteria</taxon>
        <taxon>Pseudomonadati</taxon>
        <taxon>Pseudomonadota</taxon>
        <taxon>Betaproteobacteria</taxon>
        <taxon>Burkholderiales</taxon>
        <taxon>Alcaligenaceae</taxon>
        <taxon>Parapusillimonas</taxon>
    </lineage>
</organism>
<feature type="compositionally biased region" description="Low complexity" evidence="1">
    <location>
        <begin position="157"/>
        <end position="176"/>
    </location>
</feature>
<protein>
    <submittedName>
        <fullName evidence="2">SRPBCC family protein</fullName>
    </submittedName>
</protein>
<feature type="region of interest" description="Disordered" evidence="1">
    <location>
        <begin position="157"/>
        <end position="178"/>
    </location>
</feature>
<dbReference type="Pfam" id="PF06240">
    <property type="entry name" value="COXG"/>
    <property type="match status" value="1"/>
</dbReference>
<dbReference type="InterPro" id="IPR023393">
    <property type="entry name" value="START-like_dom_sf"/>
</dbReference>
<dbReference type="PANTHER" id="PTHR38588:SF1">
    <property type="entry name" value="BLL0334 PROTEIN"/>
    <property type="match status" value="1"/>
</dbReference>
<evidence type="ECO:0000313" key="2">
    <source>
        <dbReference type="EMBL" id="NYT48360.1"/>
    </source>
</evidence>
<keyword evidence="3" id="KW-1185">Reference proteome</keyword>
<accession>A0A853FZW8</accession>